<keyword evidence="2" id="KW-1185">Reference proteome</keyword>
<dbReference type="AlphaFoldDB" id="A0AA39ZVQ9"/>
<dbReference type="Proteomes" id="UP001172102">
    <property type="component" value="Unassembled WGS sequence"/>
</dbReference>
<proteinExistence type="predicted"/>
<evidence type="ECO:0000313" key="1">
    <source>
        <dbReference type="EMBL" id="KAK0704597.1"/>
    </source>
</evidence>
<comment type="caution">
    <text evidence="1">The sequence shown here is derived from an EMBL/GenBank/DDBJ whole genome shotgun (WGS) entry which is preliminary data.</text>
</comment>
<protein>
    <submittedName>
        <fullName evidence="1">Uncharacterized protein</fullName>
    </submittedName>
</protein>
<evidence type="ECO:0000313" key="2">
    <source>
        <dbReference type="Proteomes" id="UP001172102"/>
    </source>
</evidence>
<name>A0AA39ZVQ9_9PEZI</name>
<accession>A0AA39ZVQ9</accession>
<dbReference type="EMBL" id="JAUKUA010000007">
    <property type="protein sequence ID" value="KAK0704597.1"/>
    <property type="molecule type" value="Genomic_DNA"/>
</dbReference>
<reference evidence="1" key="1">
    <citation type="submission" date="2023-06" db="EMBL/GenBank/DDBJ databases">
        <title>Genome-scale phylogeny and comparative genomics of the fungal order Sordariales.</title>
        <authorList>
            <consortium name="Lawrence Berkeley National Laboratory"/>
            <person name="Hensen N."/>
            <person name="Bonometti L."/>
            <person name="Westerberg I."/>
            <person name="Brannstrom I.O."/>
            <person name="Guillou S."/>
            <person name="Cros-Aarteil S."/>
            <person name="Calhoun S."/>
            <person name="Haridas S."/>
            <person name="Kuo A."/>
            <person name="Mondo S."/>
            <person name="Pangilinan J."/>
            <person name="Riley R."/>
            <person name="Labutti K."/>
            <person name="Andreopoulos B."/>
            <person name="Lipzen A."/>
            <person name="Chen C."/>
            <person name="Yanf M."/>
            <person name="Daum C."/>
            <person name="Ng V."/>
            <person name="Clum A."/>
            <person name="Steindorff A."/>
            <person name="Ohm R."/>
            <person name="Martin F."/>
            <person name="Silar P."/>
            <person name="Natvig D."/>
            <person name="Lalanne C."/>
            <person name="Gautier V."/>
            <person name="Ament-Velasquez S.L."/>
            <person name="Kruys A."/>
            <person name="Hutchinson M.I."/>
            <person name="Powell A.J."/>
            <person name="Barry K."/>
            <person name="Miller A.N."/>
            <person name="Grigoriev I.V."/>
            <person name="Debuchy R."/>
            <person name="Gladieux P."/>
            <person name="Thoren M.H."/>
            <person name="Johannesson H."/>
        </authorList>
    </citation>
    <scope>NUCLEOTIDE SEQUENCE</scope>
    <source>
        <strain evidence="1">SMH4607-1</strain>
    </source>
</reference>
<sequence>MQENTRSVADGGSCGEGPRNALGKAGLYASVKLKLSVGQLKKLADSQEIIDEIPLDWNLAMRLTIAKLYRVGVVGPALLEPNPDSCPGFAIASNEPHWPGKLDLFITYSNVKQLMTGMPPGCLMPED</sequence>
<organism evidence="1 2">
    <name type="scientific">Lasiosphaeris hirsuta</name>
    <dbReference type="NCBI Taxonomy" id="260670"/>
    <lineage>
        <taxon>Eukaryota</taxon>
        <taxon>Fungi</taxon>
        <taxon>Dikarya</taxon>
        <taxon>Ascomycota</taxon>
        <taxon>Pezizomycotina</taxon>
        <taxon>Sordariomycetes</taxon>
        <taxon>Sordariomycetidae</taxon>
        <taxon>Sordariales</taxon>
        <taxon>Lasiosphaeriaceae</taxon>
        <taxon>Lasiosphaeris</taxon>
    </lineage>
</organism>
<gene>
    <name evidence="1" type="ORF">B0H67DRAFT_649027</name>
</gene>